<feature type="transmembrane region" description="Helical" evidence="1">
    <location>
        <begin position="74"/>
        <end position="93"/>
    </location>
</feature>
<evidence type="ECO:0000256" key="1">
    <source>
        <dbReference type="SAM" id="Phobius"/>
    </source>
</evidence>
<keyword evidence="1" id="KW-0472">Membrane</keyword>
<protein>
    <submittedName>
        <fullName evidence="2">Uncharacterized protein</fullName>
    </submittedName>
</protein>
<reference evidence="2" key="1">
    <citation type="journal article" date="2020" name="Nature">
        <title>Giant virus diversity and host interactions through global metagenomics.</title>
        <authorList>
            <person name="Schulz F."/>
            <person name="Roux S."/>
            <person name="Paez-Espino D."/>
            <person name="Jungbluth S."/>
            <person name="Walsh D.A."/>
            <person name="Denef V.J."/>
            <person name="McMahon K.D."/>
            <person name="Konstantinidis K.T."/>
            <person name="Eloe-Fadrosh E.A."/>
            <person name="Kyrpides N.C."/>
            <person name="Woyke T."/>
        </authorList>
    </citation>
    <scope>NUCLEOTIDE SEQUENCE</scope>
    <source>
        <strain evidence="2">GVMAG-M-3300023184-160</strain>
    </source>
</reference>
<keyword evidence="1" id="KW-1133">Transmembrane helix</keyword>
<evidence type="ECO:0000313" key="2">
    <source>
        <dbReference type="EMBL" id="QHT82105.1"/>
    </source>
</evidence>
<dbReference type="EMBL" id="MN739996">
    <property type="protein sequence ID" value="QHT82105.1"/>
    <property type="molecule type" value="Genomic_DNA"/>
</dbReference>
<feature type="transmembrane region" description="Helical" evidence="1">
    <location>
        <begin position="16"/>
        <end position="37"/>
    </location>
</feature>
<dbReference type="AlphaFoldDB" id="A0A6C0HPS1"/>
<feature type="transmembrane region" description="Helical" evidence="1">
    <location>
        <begin position="99"/>
        <end position="118"/>
    </location>
</feature>
<keyword evidence="1" id="KW-0812">Transmembrane</keyword>
<organism evidence="2">
    <name type="scientific">viral metagenome</name>
    <dbReference type="NCBI Taxonomy" id="1070528"/>
    <lineage>
        <taxon>unclassified sequences</taxon>
        <taxon>metagenomes</taxon>
        <taxon>organismal metagenomes</taxon>
    </lineage>
</organism>
<accession>A0A6C0HPS1</accession>
<sequence length="135" mass="15382">MNYLVEAILVGLFCVFLYWGLQWIKPFLLLLFVLGVLKHSLGYASGIESLYCNYGQACKATHPLFRTEAYTDRLFLESLMEGIAFVSVGLLFYGVTSKVYIVFLIGFFLHLLAEFSGLHTEFCEKNCRRTSPKTV</sequence>
<name>A0A6C0HPS1_9ZZZZ</name>
<proteinExistence type="predicted"/>